<reference evidence="2" key="1">
    <citation type="journal article" date="2021" name="PeerJ">
        <title>Extensive microbial diversity within the chicken gut microbiome revealed by metagenomics and culture.</title>
        <authorList>
            <person name="Gilroy R."/>
            <person name="Ravi A."/>
            <person name="Getino M."/>
            <person name="Pursley I."/>
            <person name="Horton D.L."/>
            <person name="Alikhan N.F."/>
            <person name="Baker D."/>
            <person name="Gharbi K."/>
            <person name="Hall N."/>
            <person name="Watson M."/>
            <person name="Adriaenssens E.M."/>
            <person name="Foster-Nyarko E."/>
            <person name="Jarju S."/>
            <person name="Secka A."/>
            <person name="Antonio M."/>
            <person name="Oren A."/>
            <person name="Chaudhuri R.R."/>
            <person name="La Ragione R."/>
            <person name="Hildebrand F."/>
            <person name="Pallen M.J."/>
        </authorList>
    </citation>
    <scope>NUCLEOTIDE SEQUENCE</scope>
    <source>
        <strain evidence="2">1277</strain>
    </source>
</reference>
<evidence type="ECO:0000313" key="2">
    <source>
        <dbReference type="EMBL" id="HJG95511.1"/>
    </source>
</evidence>
<organism evidence="2 3">
    <name type="scientific">Romboutsia timonensis</name>
    <dbReference type="NCBI Taxonomy" id="1776391"/>
    <lineage>
        <taxon>Bacteria</taxon>
        <taxon>Bacillati</taxon>
        <taxon>Bacillota</taxon>
        <taxon>Clostridia</taxon>
        <taxon>Peptostreptococcales</taxon>
        <taxon>Peptostreptococcaceae</taxon>
        <taxon>Romboutsia</taxon>
    </lineage>
</organism>
<sequence>MLEFNNYYIPKLENLTDLFTIIYTIIDDIYNNIIPINIRNRRNIHDSKLSDSEIITISIIGELLTIDSEKAFFSLLSREYKHLFPKLGDRTRFNRTKRNLHAVIKEIREYISVFMQSDYDNIRVIDSMPIPVCEFGRAHFSKCFKGEASYGRCPSKKQTYFGFKFHALTTIDGFLTDYVITPANIDDREAVWDLCEKYNSISIIGDKGYVNKRLTPELKLKKDINLLFLKRGNSKENYPKEIRQLIFKVRRRIETSFSQLTEQLNLNKVKSKSMLGFITRTSIKVLAHNISFLINKLMGNDDSLSKIKRLVFG</sequence>
<dbReference type="NCBIfam" id="NF033520">
    <property type="entry name" value="transpos_IS982"/>
    <property type="match status" value="1"/>
</dbReference>
<dbReference type="AlphaFoldDB" id="A0A921MYF0"/>
<reference evidence="2" key="2">
    <citation type="submission" date="2021-09" db="EMBL/GenBank/DDBJ databases">
        <authorList>
            <person name="Gilroy R."/>
        </authorList>
    </citation>
    <scope>NUCLEOTIDE SEQUENCE</scope>
    <source>
        <strain evidence="2">1277</strain>
    </source>
</reference>
<dbReference type="InterPro" id="IPR025668">
    <property type="entry name" value="Tnp_DDE_dom"/>
</dbReference>
<evidence type="ECO:0000259" key="1">
    <source>
        <dbReference type="Pfam" id="PF13612"/>
    </source>
</evidence>
<proteinExistence type="predicted"/>
<dbReference type="EMBL" id="DYUB01000009">
    <property type="protein sequence ID" value="HJG95511.1"/>
    <property type="molecule type" value="Genomic_DNA"/>
</dbReference>
<accession>A0A921MYF0</accession>
<comment type="caution">
    <text evidence="2">The sequence shown here is derived from an EMBL/GenBank/DDBJ whole genome shotgun (WGS) entry which is preliminary data.</text>
</comment>
<name>A0A921MYF0_9FIRM</name>
<feature type="domain" description="Transposase DDE" evidence="1">
    <location>
        <begin position="118"/>
        <end position="270"/>
    </location>
</feature>
<protein>
    <submittedName>
        <fullName evidence="2">IS982 family transposase</fullName>
    </submittedName>
</protein>
<dbReference type="Pfam" id="PF13612">
    <property type="entry name" value="DDE_Tnp_1_3"/>
    <property type="match status" value="1"/>
</dbReference>
<gene>
    <name evidence="2" type="ORF">K8V90_00195</name>
</gene>
<evidence type="ECO:0000313" key="3">
    <source>
        <dbReference type="Proteomes" id="UP000776700"/>
    </source>
</evidence>
<dbReference type="Proteomes" id="UP000776700">
    <property type="component" value="Unassembled WGS sequence"/>
</dbReference>